<proteinExistence type="predicted"/>
<dbReference type="NCBIfam" id="TIGR03033">
    <property type="entry name" value="phage_rel_nuc"/>
    <property type="match status" value="1"/>
</dbReference>
<dbReference type="RefSeq" id="WP_031636445.1">
    <property type="nucleotide sequence ID" value="NZ_CAADQQ010000150.1"/>
</dbReference>
<dbReference type="GO" id="GO:0004519">
    <property type="term" value="F:endonuclease activity"/>
    <property type="evidence" value="ECO:0007669"/>
    <property type="project" value="UniProtKB-KW"/>
</dbReference>
<organism evidence="1 2">
    <name type="scientific">Pseudomonas aeruginosa</name>
    <dbReference type="NCBI Taxonomy" id="287"/>
    <lineage>
        <taxon>Bacteria</taxon>
        <taxon>Pseudomonadati</taxon>
        <taxon>Pseudomonadota</taxon>
        <taxon>Gammaproteobacteria</taxon>
        <taxon>Pseudomonadales</taxon>
        <taxon>Pseudomonadaceae</taxon>
        <taxon>Pseudomonas</taxon>
    </lineage>
</organism>
<dbReference type="InterPro" id="IPR011604">
    <property type="entry name" value="PDDEXK-like_dom_sf"/>
</dbReference>
<dbReference type="InterPro" id="IPR011335">
    <property type="entry name" value="Restrct_endonuc-II-like"/>
</dbReference>
<dbReference type="SUPFAM" id="SSF52980">
    <property type="entry name" value="Restriction endonuclease-like"/>
    <property type="match status" value="1"/>
</dbReference>
<protein>
    <submittedName>
        <fullName evidence="1">Endonuclease</fullName>
    </submittedName>
</protein>
<evidence type="ECO:0000313" key="2">
    <source>
        <dbReference type="Proteomes" id="UP000194857"/>
    </source>
</evidence>
<gene>
    <name evidence="1" type="ORF">CAZ10_14885</name>
</gene>
<dbReference type="EMBL" id="NFFZ01000006">
    <property type="protein sequence ID" value="OTI61964.1"/>
    <property type="molecule type" value="Genomic_DNA"/>
</dbReference>
<sequence>MSAALASVGALDRTKYLGGSDVAGILGISPWRTPLDVYLDKVQPRTGPVDPAKQKIFTRGQRMEPYVIDLLAEETGLKIIGRGNRYRDQQHDFMAAEIDAEAASGENIEIKTVSPFKAKDWGEVQTDAIPVHYTAQAMHGLMVTGRQVCIFGVLIGGDDFRVYRVERDDETIAAIREKEVEFWGRIQRLDPPEATAVSDMLRLFERDAGTSIEADGKVVEVFNRLRELKAKAKGLEYEIESAEERIKLFMQDHAQLTVNGKSVLTWKSQTTNRFDQSAFKEAHPALFEQFKKTSESRVFRLK</sequence>
<evidence type="ECO:0000313" key="1">
    <source>
        <dbReference type="EMBL" id="OTI61964.1"/>
    </source>
</evidence>
<accession>A0A211URA8</accession>
<dbReference type="Gene3D" id="3.90.320.10">
    <property type="match status" value="1"/>
</dbReference>
<reference evidence="1 2" key="1">
    <citation type="submission" date="2017-05" db="EMBL/GenBank/DDBJ databases">
        <authorList>
            <person name="Song R."/>
            <person name="Chenine A.L."/>
            <person name="Ruprecht R.M."/>
        </authorList>
    </citation>
    <scope>NUCLEOTIDE SEQUENCE [LARGE SCALE GENOMIC DNA]</scope>
    <source>
        <strain evidence="1 2">S567_C10_BS</strain>
    </source>
</reference>
<dbReference type="Proteomes" id="UP000194857">
    <property type="component" value="Unassembled WGS sequence"/>
</dbReference>
<dbReference type="InterPro" id="IPR017482">
    <property type="entry name" value="Lambda-type_endonuclease"/>
</dbReference>
<keyword evidence="1" id="KW-0540">Nuclease</keyword>
<dbReference type="Pfam" id="PF09588">
    <property type="entry name" value="YqaJ"/>
    <property type="match status" value="1"/>
</dbReference>
<dbReference type="AlphaFoldDB" id="A0A211URA8"/>
<dbReference type="InterPro" id="IPR019080">
    <property type="entry name" value="YqaJ_viral_recombinase"/>
</dbReference>
<keyword evidence="1" id="KW-0255">Endonuclease</keyword>
<comment type="caution">
    <text evidence="1">The sequence shown here is derived from an EMBL/GenBank/DDBJ whole genome shotgun (WGS) entry which is preliminary data.</text>
</comment>
<name>A0A211URA8_PSEAI</name>
<keyword evidence="1" id="KW-0378">Hydrolase</keyword>